<dbReference type="InterPro" id="IPR036388">
    <property type="entry name" value="WH-like_DNA-bd_sf"/>
</dbReference>
<organism evidence="5">
    <name type="scientific">Conidiobolus coronatus</name>
    <dbReference type="NCBI Taxonomy" id="34488"/>
    <lineage>
        <taxon>Eukaryota</taxon>
        <taxon>Fungi</taxon>
        <taxon>Fungi incertae sedis</taxon>
        <taxon>Zoopagomycota</taxon>
        <taxon>Entomophthoromycotina</taxon>
        <taxon>Entomophthoromycetes</taxon>
        <taxon>Entomophthorales</taxon>
        <taxon>Ancylistaceae</taxon>
        <taxon>Conidiobolus</taxon>
    </lineage>
</organism>
<dbReference type="InterPro" id="IPR036390">
    <property type="entry name" value="WH_DNA-bd_sf"/>
</dbReference>
<reference evidence="5" key="2">
    <citation type="journal article" date="1995" name="Microbiology">
        <title>The nucleotide sequence of the Tn5271 3-chlorobenzoate 3,4-dioxygenase genes (cbaAB) unites the class IA oxygenases in a single lineage.</title>
        <authorList>
            <person name="Nakatsu C.H."/>
            <person name="Straus N.A."/>
            <person name="Wyndham R.C."/>
        </authorList>
    </citation>
    <scope>NUCLEOTIDE SEQUENCE</scope>
    <source>
        <strain evidence="5">BR60</strain>
        <plasmid evidence="5">pBRC60</plasmid>
    </source>
</reference>
<keyword evidence="3" id="KW-0804">Transcription</keyword>
<dbReference type="Pfam" id="PF12802">
    <property type="entry name" value="MarR_2"/>
    <property type="match status" value="1"/>
</dbReference>
<dbReference type="GO" id="GO:0003700">
    <property type="term" value="F:DNA-binding transcription factor activity"/>
    <property type="evidence" value="ECO:0007669"/>
    <property type="project" value="InterPro"/>
</dbReference>
<evidence type="ECO:0000256" key="2">
    <source>
        <dbReference type="ARBA" id="ARBA00023125"/>
    </source>
</evidence>
<accession>Q9FCY4</accession>
<reference evidence="5" key="1">
    <citation type="journal article" date="1991" name="Proc. Natl. Acad. Sci. U.S.A.">
        <title>Chlorobenzoate catabolic transposon Tn5271 is a composite class I element with flanking class II insertion sequences.</title>
        <authorList>
            <person name="Nakatsu C."/>
            <person name="Ng J."/>
            <person name="Singh R."/>
            <person name="Straus N."/>
            <person name="Wyndham C."/>
        </authorList>
    </citation>
    <scope>NUCLEOTIDE SEQUENCE</scope>
    <source>
        <strain evidence="5">BR60</strain>
        <plasmid evidence="5">pBRC60</plasmid>
    </source>
</reference>
<dbReference type="PROSITE" id="PS50995">
    <property type="entry name" value="HTH_MARR_2"/>
    <property type="match status" value="1"/>
</dbReference>
<dbReference type="InterPro" id="IPR000835">
    <property type="entry name" value="HTH_MarR-typ"/>
</dbReference>
<gene>
    <name evidence="5" type="primary">cbaR</name>
</gene>
<dbReference type="GO" id="GO:0003677">
    <property type="term" value="F:DNA binding"/>
    <property type="evidence" value="ECO:0007669"/>
    <property type="project" value="UniProtKB-KW"/>
</dbReference>
<dbReference type="EMBL" id="U18133">
    <property type="protein sequence ID" value="AAG00065.1"/>
    <property type="molecule type" value="Genomic_DNA"/>
</dbReference>
<dbReference type="PANTHER" id="PTHR35790:SF4">
    <property type="entry name" value="HTH-TYPE TRANSCRIPTIONAL REGULATOR PCHR"/>
    <property type="match status" value="1"/>
</dbReference>
<evidence type="ECO:0000259" key="4">
    <source>
        <dbReference type="PROSITE" id="PS50995"/>
    </source>
</evidence>
<sequence>MLARDPRKSRVTLNLDTYTPAFFTAIANKLASGASKDYLKNFGIGIETWRVLALIAVAGETTAQSICQFTGMDKGSVSKVMKQMLAKGLIVLATADRDKRVRLTQLTEEGQAMHDKIILYALHRENSLLSVLTASERETLVRLLQRLKENINRVDIDSSLYVKAHWHRESPQE</sequence>
<name>Q9FCY4_9FUNG</name>
<reference evidence="5" key="5">
    <citation type="journal article" date="2001" name="Appl. Environ. Microbiol.">
        <title>Identification and functional characterization of CbaR, a MarR-like modulator of the cbaABC-encoded chlorobenzoate catabolism pathway.</title>
        <authorList>
            <person name="Providenti M.A."/>
            <person name="Wyndham R.C."/>
        </authorList>
    </citation>
    <scope>NUCLEOTIDE SEQUENCE</scope>
    <source>
        <strain evidence="5">BR60</strain>
        <plasmid evidence="5">pBRC60</plasmid>
    </source>
</reference>
<dbReference type="PROSITE" id="PS01117">
    <property type="entry name" value="HTH_MARR_1"/>
    <property type="match status" value="1"/>
</dbReference>
<proteinExistence type="predicted"/>
<geneLocation type="plasmid" evidence="5">
    <name>pBRC60</name>
</geneLocation>
<dbReference type="InterPro" id="IPR052067">
    <property type="entry name" value="Metal_resp_HTH_trans_reg"/>
</dbReference>
<dbReference type="PRINTS" id="PR00598">
    <property type="entry name" value="HTHMARR"/>
</dbReference>
<keyword evidence="5" id="KW-0614">Plasmid</keyword>
<keyword evidence="2" id="KW-0238">DNA-binding</keyword>
<dbReference type="SUPFAM" id="SSF46785">
    <property type="entry name" value="Winged helix' DNA-binding domain"/>
    <property type="match status" value="1"/>
</dbReference>
<dbReference type="InterPro" id="IPR023187">
    <property type="entry name" value="Tscrpt_reg_MarR-type_CS"/>
</dbReference>
<evidence type="ECO:0000256" key="3">
    <source>
        <dbReference type="ARBA" id="ARBA00023163"/>
    </source>
</evidence>
<dbReference type="SMART" id="SM00347">
    <property type="entry name" value="HTH_MARR"/>
    <property type="match status" value="1"/>
</dbReference>
<keyword evidence="1" id="KW-0805">Transcription regulation</keyword>
<protein>
    <submittedName>
        <fullName evidence="5">CbaR</fullName>
    </submittedName>
</protein>
<evidence type="ECO:0000256" key="1">
    <source>
        <dbReference type="ARBA" id="ARBA00023015"/>
    </source>
</evidence>
<feature type="domain" description="HTH marR-type" evidence="4">
    <location>
        <begin position="1"/>
        <end position="149"/>
    </location>
</feature>
<dbReference type="Gene3D" id="1.10.10.10">
    <property type="entry name" value="Winged helix-like DNA-binding domain superfamily/Winged helix DNA-binding domain"/>
    <property type="match status" value="1"/>
</dbReference>
<dbReference type="AlphaFoldDB" id="Q9FCY4"/>
<reference evidence="5" key="4">
    <citation type="submission" date="2000-04" db="EMBL/GenBank/DDBJ databases">
        <authorList>
            <person name="Wyndham C."/>
        </authorList>
    </citation>
    <scope>NUCLEOTIDE SEQUENCE</scope>
    <source>
        <strain evidence="5">BR60</strain>
        <plasmid evidence="5">pBRC60</plasmid>
    </source>
</reference>
<dbReference type="PANTHER" id="PTHR35790">
    <property type="entry name" value="HTH-TYPE TRANSCRIPTIONAL REGULATOR PCHR"/>
    <property type="match status" value="1"/>
</dbReference>
<evidence type="ECO:0000313" key="5">
    <source>
        <dbReference type="EMBL" id="AAG00065.1"/>
    </source>
</evidence>
<reference evidence="5" key="3">
    <citation type="journal article" date="1997" name="Gene">
        <title>The cis-diol dehydrogenase cbaC gene of Tn5271 is required for growth on 3-chlorobenzoate but not 3,4-dichlorobenzoate.</title>
        <authorList>
            <person name="Nakatsu C.H."/>
            <person name="Providenti M."/>
            <person name="Wyndham R.C."/>
        </authorList>
    </citation>
    <scope>NUCLEOTIDE SEQUENCE</scope>
    <source>
        <strain evidence="5">BR60</strain>
        <plasmid evidence="5">pBRC60</plasmid>
    </source>
</reference>